<feature type="domain" description="Endoribonuclease YicC-like C-terminal" evidence="7">
    <location>
        <begin position="173"/>
        <end position="290"/>
    </location>
</feature>
<dbReference type="InterPro" id="IPR005229">
    <property type="entry name" value="YicC/YloC-like"/>
</dbReference>
<dbReference type="Proteomes" id="UP000267223">
    <property type="component" value="Unassembled WGS sequence"/>
</dbReference>
<reference evidence="8 9" key="1">
    <citation type="submission" date="2018-11" db="EMBL/GenBank/DDBJ databases">
        <title>Draft genome sequence of Ferruginibacter sp. BO-59.</title>
        <authorList>
            <person name="Im W.T."/>
        </authorList>
    </citation>
    <scope>NUCLEOTIDE SEQUENCE [LARGE SCALE GENOMIC DNA]</scope>
    <source>
        <strain evidence="8 9">BO-59</strain>
    </source>
</reference>
<proteinExistence type="inferred from homology"/>
<dbReference type="PANTHER" id="PTHR30636:SF3">
    <property type="entry name" value="UPF0701 PROTEIN YICC"/>
    <property type="match status" value="1"/>
</dbReference>
<gene>
    <name evidence="8" type="ORF">EFY79_07610</name>
</gene>
<feature type="domain" description="Endoribonuclease YicC-like N-terminal" evidence="6">
    <location>
        <begin position="2"/>
        <end position="154"/>
    </location>
</feature>
<keyword evidence="2" id="KW-0540">Nuclease</keyword>
<comment type="caution">
    <text evidence="8">The sequence shown here is derived from an EMBL/GenBank/DDBJ whole genome shotgun (WGS) entry which is preliminary data.</text>
</comment>
<evidence type="ECO:0000256" key="4">
    <source>
        <dbReference type="ARBA" id="ARBA00022801"/>
    </source>
</evidence>
<comment type="cofactor">
    <cofactor evidence="1">
        <name>a divalent metal cation</name>
        <dbReference type="ChEBI" id="CHEBI:60240"/>
    </cofactor>
</comment>
<evidence type="ECO:0000256" key="3">
    <source>
        <dbReference type="ARBA" id="ARBA00022759"/>
    </source>
</evidence>
<dbReference type="RefSeq" id="WP_123120100.1">
    <property type="nucleotide sequence ID" value="NZ_RJJR01000005.1"/>
</dbReference>
<name>A0A3M9NHI4_9BACT</name>
<protein>
    <submittedName>
        <fullName evidence="8">YicC family protein</fullName>
    </submittedName>
</protein>
<keyword evidence="3" id="KW-0255">Endonuclease</keyword>
<evidence type="ECO:0000259" key="6">
    <source>
        <dbReference type="Pfam" id="PF03755"/>
    </source>
</evidence>
<dbReference type="AlphaFoldDB" id="A0A3M9NHI4"/>
<evidence type="ECO:0000259" key="7">
    <source>
        <dbReference type="Pfam" id="PF08340"/>
    </source>
</evidence>
<evidence type="ECO:0000313" key="8">
    <source>
        <dbReference type="EMBL" id="RNI37259.1"/>
    </source>
</evidence>
<dbReference type="Pfam" id="PF03755">
    <property type="entry name" value="YicC-like_N"/>
    <property type="match status" value="1"/>
</dbReference>
<dbReference type="GO" id="GO:0004521">
    <property type="term" value="F:RNA endonuclease activity"/>
    <property type="evidence" value="ECO:0007669"/>
    <property type="project" value="InterPro"/>
</dbReference>
<organism evidence="8 9">
    <name type="scientific">Hanamia caeni</name>
    <dbReference type="NCBI Taxonomy" id="2294116"/>
    <lineage>
        <taxon>Bacteria</taxon>
        <taxon>Pseudomonadati</taxon>
        <taxon>Bacteroidota</taxon>
        <taxon>Chitinophagia</taxon>
        <taxon>Chitinophagales</taxon>
        <taxon>Chitinophagaceae</taxon>
        <taxon>Hanamia</taxon>
    </lineage>
</organism>
<dbReference type="InterPro" id="IPR013551">
    <property type="entry name" value="YicC-like_C"/>
</dbReference>
<sequence length="291" mass="33722">MVRSMTGFGRAEQAVDDKTYLVEIKSLNGKQFEVNLKIPPLIKPYEFDIRSLIQESLLRGTIECLIVVKQNGTSKPVVLNTDLIKSYYRQIESLASELSIDTNSVLASLLRLPEVVNPSNEVLNETEWKNLRQVIENALAQLNAHRIEEGKALDRELRLRIQNIQSQEAEILKLEPERRKKMKSELVQLLEENVGKDNYDANRLEQELIYYIEKIDIREEQVRLKNHCEYFLLLLDSNEIAKGKKLAFLVQEIGREINTTGSKAYDSEIQRCVVLMKDELEKMKEQTFNIL</sequence>
<evidence type="ECO:0000256" key="5">
    <source>
        <dbReference type="ARBA" id="ARBA00035648"/>
    </source>
</evidence>
<evidence type="ECO:0000256" key="2">
    <source>
        <dbReference type="ARBA" id="ARBA00022722"/>
    </source>
</evidence>
<dbReference type="PANTHER" id="PTHR30636">
    <property type="entry name" value="UPF0701 PROTEIN YICC"/>
    <property type="match status" value="1"/>
</dbReference>
<accession>A0A3M9NHI4</accession>
<evidence type="ECO:0000256" key="1">
    <source>
        <dbReference type="ARBA" id="ARBA00001968"/>
    </source>
</evidence>
<dbReference type="GO" id="GO:0016787">
    <property type="term" value="F:hydrolase activity"/>
    <property type="evidence" value="ECO:0007669"/>
    <property type="project" value="UniProtKB-KW"/>
</dbReference>
<dbReference type="OrthoDB" id="9771229at2"/>
<keyword evidence="9" id="KW-1185">Reference proteome</keyword>
<dbReference type="InterPro" id="IPR013527">
    <property type="entry name" value="YicC-like_N"/>
</dbReference>
<dbReference type="EMBL" id="RJJR01000005">
    <property type="protein sequence ID" value="RNI37259.1"/>
    <property type="molecule type" value="Genomic_DNA"/>
</dbReference>
<keyword evidence="4" id="KW-0378">Hydrolase</keyword>
<dbReference type="NCBIfam" id="TIGR00255">
    <property type="entry name" value="YicC/YloC family endoribonuclease"/>
    <property type="match status" value="1"/>
</dbReference>
<dbReference type="Pfam" id="PF08340">
    <property type="entry name" value="YicC-like_C"/>
    <property type="match status" value="1"/>
</dbReference>
<comment type="similarity">
    <text evidence="5">Belongs to the YicC/YloC family.</text>
</comment>
<evidence type="ECO:0000313" key="9">
    <source>
        <dbReference type="Proteomes" id="UP000267223"/>
    </source>
</evidence>